<protein>
    <submittedName>
        <fullName evidence="2">Uncharacterized protein</fullName>
    </submittedName>
</protein>
<name>A0A7J8WT36_GOSAI</name>
<feature type="compositionally biased region" description="Acidic residues" evidence="1">
    <location>
        <begin position="46"/>
        <end position="59"/>
    </location>
</feature>
<reference evidence="2 3" key="1">
    <citation type="journal article" date="2019" name="Genome Biol. Evol.">
        <title>Insights into the evolution of the New World diploid cottons (Gossypium, subgenus Houzingenia) based on genome sequencing.</title>
        <authorList>
            <person name="Grover C.E."/>
            <person name="Arick M.A. 2nd"/>
            <person name="Thrash A."/>
            <person name="Conover J.L."/>
            <person name="Sanders W.S."/>
            <person name="Peterson D.G."/>
            <person name="Frelichowski J.E."/>
            <person name="Scheffler J.A."/>
            <person name="Scheffler B.E."/>
            <person name="Wendel J.F."/>
        </authorList>
    </citation>
    <scope>NUCLEOTIDE SEQUENCE [LARGE SCALE GENOMIC DNA]</scope>
    <source>
        <strain evidence="2">185</strain>
        <tissue evidence="2">Leaf</tissue>
    </source>
</reference>
<gene>
    <name evidence="2" type="ORF">Goari_019581</name>
</gene>
<keyword evidence="3" id="KW-1185">Reference proteome</keyword>
<comment type="caution">
    <text evidence="2">The sequence shown here is derived from an EMBL/GenBank/DDBJ whole genome shotgun (WGS) entry which is preliminary data.</text>
</comment>
<feature type="region of interest" description="Disordered" evidence="1">
    <location>
        <begin position="1"/>
        <end position="66"/>
    </location>
</feature>
<proteinExistence type="predicted"/>
<dbReference type="EMBL" id="JABFAA010000003">
    <property type="protein sequence ID" value="MBA0678221.1"/>
    <property type="molecule type" value="Genomic_DNA"/>
</dbReference>
<evidence type="ECO:0000313" key="2">
    <source>
        <dbReference type="EMBL" id="MBA0678221.1"/>
    </source>
</evidence>
<feature type="compositionally biased region" description="Low complexity" evidence="1">
    <location>
        <begin position="24"/>
        <end position="37"/>
    </location>
</feature>
<sequence>MSELPANSKEENSRQEQQQCSNANNRPRPNLNVLLPQPRFPVNSDGEYETDEYFGDEDSEGPKQEELVDEDHAAGILGLCIGGLDNMLTRFILQPNQIYYLPFI</sequence>
<dbReference type="AlphaFoldDB" id="A0A7J8WT36"/>
<dbReference type="Proteomes" id="UP000593577">
    <property type="component" value="Unassembled WGS sequence"/>
</dbReference>
<accession>A0A7J8WT36</accession>
<evidence type="ECO:0000313" key="3">
    <source>
        <dbReference type="Proteomes" id="UP000593577"/>
    </source>
</evidence>
<evidence type="ECO:0000256" key="1">
    <source>
        <dbReference type="SAM" id="MobiDB-lite"/>
    </source>
</evidence>
<organism evidence="2 3">
    <name type="scientific">Gossypium aridum</name>
    <name type="common">American cotton</name>
    <name type="synonym">Erioxylum aridum</name>
    <dbReference type="NCBI Taxonomy" id="34290"/>
    <lineage>
        <taxon>Eukaryota</taxon>
        <taxon>Viridiplantae</taxon>
        <taxon>Streptophyta</taxon>
        <taxon>Embryophyta</taxon>
        <taxon>Tracheophyta</taxon>
        <taxon>Spermatophyta</taxon>
        <taxon>Magnoliopsida</taxon>
        <taxon>eudicotyledons</taxon>
        <taxon>Gunneridae</taxon>
        <taxon>Pentapetalae</taxon>
        <taxon>rosids</taxon>
        <taxon>malvids</taxon>
        <taxon>Malvales</taxon>
        <taxon>Malvaceae</taxon>
        <taxon>Malvoideae</taxon>
        <taxon>Gossypium</taxon>
    </lineage>
</organism>